<evidence type="ECO:0000313" key="3">
    <source>
        <dbReference type="EMBL" id="OAP59994.1"/>
    </source>
</evidence>
<proteinExistence type="predicted"/>
<dbReference type="Pfam" id="PF05773">
    <property type="entry name" value="RWD"/>
    <property type="match status" value="1"/>
</dbReference>
<accession>A0A178ZJM5</accession>
<dbReference type="AlphaFoldDB" id="A0A178ZJM5"/>
<feature type="compositionally biased region" description="Polar residues" evidence="1">
    <location>
        <begin position="108"/>
        <end position="117"/>
    </location>
</feature>
<sequence length="265" mass="28855">MASAEASARLEAELSLLEAMYPGNITFDSRGRDVHYTPSHSPKSTLTIRLPEQYPEDGCPEVISACDESRNDIRDRIRRAIDALGVGGTGVEVLDQVINIFEDVISETPSNPTAKSAQESKGKEPQALGNQRARTVIIWLHHLLATSKRKLALNPALSLSTPASTPGKAISGVTKPGYPGIMVFSGPGDLVDSHVRELKALNWQAFQVRYDSDEAARQPDRQTSDEWAFSHGSGKVVEVESMAEVVQAIVSEEHRQLFLKAVGVK</sequence>
<dbReference type="InterPro" id="IPR017359">
    <property type="entry name" value="Phi-like"/>
</dbReference>
<feature type="region of interest" description="Disordered" evidence="1">
    <location>
        <begin position="108"/>
        <end position="129"/>
    </location>
</feature>
<reference evidence="3 4" key="1">
    <citation type="submission" date="2016-04" db="EMBL/GenBank/DDBJ databases">
        <title>Draft genome of Fonsecaea erecta CBS 125763.</title>
        <authorList>
            <person name="Weiss V.A."/>
            <person name="Vicente V.A."/>
            <person name="Raittz R.T."/>
            <person name="Moreno L.F."/>
            <person name="De Souza E.M."/>
            <person name="Pedrosa F.O."/>
            <person name="Steffens M.B."/>
            <person name="Faoro H."/>
            <person name="Tadra-Sfeir M.Z."/>
            <person name="Najafzadeh M.J."/>
            <person name="Felipe M.S."/>
            <person name="Teixeira M."/>
            <person name="Sun J."/>
            <person name="Xi L."/>
            <person name="Gomes R."/>
            <person name="De Azevedo C.M."/>
            <person name="Salgado C.G."/>
            <person name="Da Silva M.B."/>
            <person name="Nascimento M.F."/>
            <person name="Queiroz-Telles F."/>
            <person name="Attili D.S."/>
            <person name="Gorbushina A."/>
        </authorList>
    </citation>
    <scope>NUCLEOTIDE SEQUENCE [LARGE SCALE GENOMIC DNA]</scope>
    <source>
        <strain evidence="3 4">CBS 125763</strain>
    </source>
</reference>
<dbReference type="Gene3D" id="3.10.110.10">
    <property type="entry name" value="Ubiquitin Conjugating Enzyme"/>
    <property type="match status" value="1"/>
</dbReference>
<name>A0A178ZJM5_9EURO</name>
<protein>
    <recommendedName>
        <fullName evidence="2">RWD domain-containing protein</fullName>
    </recommendedName>
</protein>
<comment type="caution">
    <text evidence="3">The sequence shown here is derived from an EMBL/GenBank/DDBJ whole genome shotgun (WGS) entry which is preliminary data.</text>
</comment>
<dbReference type="RefSeq" id="XP_018693361.1">
    <property type="nucleotide sequence ID" value="XM_018836508.1"/>
</dbReference>
<keyword evidence="4" id="KW-1185">Reference proteome</keyword>
<organism evidence="3 4">
    <name type="scientific">Fonsecaea erecta</name>
    <dbReference type="NCBI Taxonomy" id="1367422"/>
    <lineage>
        <taxon>Eukaryota</taxon>
        <taxon>Fungi</taxon>
        <taxon>Dikarya</taxon>
        <taxon>Ascomycota</taxon>
        <taxon>Pezizomycotina</taxon>
        <taxon>Eurotiomycetes</taxon>
        <taxon>Chaetothyriomycetidae</taxon>
        <taxon>Chaetothyriales</taxon>
        <taxon>Herpotrichiellaceae</taxon>
        <taxon>Fonsecaea</taxon>
    </lineage>
</organism>
<feature type="domain" description="RWD" evidence="2">
    <location>
        <begin position="12"/>
        <end position="108"/>
    </location>
</feature>
<dbReference type="OrthoDB" id="432412at2759"/>
<dbReference type="InterPro" id="IPR006575">
    <property type="entry name" value="RWD_dom"/>
</dbReference>
<gene>
    <name evidence="3" type="ORF">AYL99_04996</name>
</gene>
<dbReference type="InterPro" id="IPR016135">
    <property type="entry name" value="UBQ-conjugating_enzyme/RWD"/>
</dbReference>
<evidence type="ECO:0000259" key="2">
    <source>
        <dbReference type="PROSITE" id="PS50908"/>
    </source>
</evidence>
<evidence type="ECO:0000256" key="1">
    <source>
        <dbReference type="SAM" id="MobiDB-lite"/>
    </source>
</evidence>
<evidence type="ECO:0000313" key="4">
    <source>
        <dbReference type="Proteomes" id="UP000078343"/>
    </source>
</evidence>
<dbReference type="PANTHER" id="PTHR15955">
    <property type="entry name" value="RWD DOMAIN CONTAINING PROTEIN 2"/>
    <property type="match status" value="1"/>
</dbReference>
<dbReference type="Proteomes" id="UP000078343">
    <property type="component" value="Unassembled WGS sequence"/>
</dbReference>
<dbReference type="STRING" id="1367422.A0A178ZJM5"/>
<dbReference type="EMBL" id="LVYI01000004">
    <property type="protein sequence ID" value="OAP59994.1"/>
    <property type="molecule type" value="Genomic_DNA"/>
</dbReference>
<dbReference type="InterPro" id="IPR059181">
    <property type="entry name" value="RWDD2A-B_C"/>
</dbReference>
<dbReference type="CDD" id="cd24163">
    <property type="entry name" value="RWDD2_C"/>
    <property type="match status" value="1"/>
</dbReference>
<dbReference type="PROSITE" id="PS50908">
    <property type="entry name" value="RWD"/>
    <property type="match status" value="1"/>
</dbReference>
<dbReference type="SUPFAM" id="SSF54495">
    <property type="entry name" value="UBC-like"/>
    <property type="match status" value="1"/>
</dbReference>
<dbReference type="GeneID" id="30009164"/>
<dbReference type="CDD" id="cd11605">
    <property type="entry name" value="RWD_DRWD_ELF-like"/>
    <property type="match status" value="1"/>
</dbReference>
<dbReference type="PANTHER" id="PTHR15955:SF8">
    <property type="entry name" value="RWD DOMAIN-CONTAINING PROTEIN 2B-RELATED"/>
    <property type="match status" value="1"/>
</dbReference>